<keyword evidence="13" id="KW-1185">Reference proteome</keyword>
<dbReference type="GO" id="GO:0035556">
    <property type="term" value="P:intracellular signal transduction"/>
    <property type="evidence" value="ECO:0007669"/>
    <property type="project" value="TreeGrafter"/>
</dbReference>
<organism evidence="11">
    <name type="scientific">Hexamita inflata</name>
    <dbReference type="NCBI Taxonomy" id="28002"/>
    <lineage>
        <taxon>Eukaryota</taxon>
        <taxon>Metamonada</taxon>
        <taxon>Diplomonadida</taxon>
        <taxon>Hexamitidae</taxon>
        <taxon>Hexamitinae</taxon>
        <taxon>Hexamita</taxon>
    </lineage>
</organism>
<evidence type="ECO:0000256" key="8">
    <source>
        <dbReference type="ARBA" id="ARBA00048679"/>
    </source>
</evidence>
<evidence type="ECO:0000313" key="12">
    <source>
        <dbReference type="EMBL" id="CAL5993317.1"/>
    </source>
</evidence>
<dbReference type="PANTHER" id="PTHR24356:SF1">
    <property type="entry name" value="SERINE_THREONINE-PROTEIN KINASE GREATWALL"/>
    <property type="match status" value="1"/>
</dbReference>
<dbReference type="EMBL" id="CATOUU010000697">
    <property type="protein sequence ID" value="CAI9941871.1"/>
    <property type="molecule type" value="Genomic_DNA"/>
</dbReference>
<keyword evidence="4" id="KW-0547">Nucleotide-binding</keyword>
<dbReference type="InterPro" id="IPR050236">
    <property type="entry name" value="Ser_Thr_kinase_AGC"/>
</dbReference>
<dbReference type="EC" id="2.7.11.1" evidence="1"/>
<feature type="region of interest" description="Disordered" evidence="9">
    <location>
        <begin position="936"/>
        <end position="957"/>
    </location>
</feature>
<dbReference type="Pfam" id="PF00069">
    <property type="entry name" value="Pkinase"/>
    <property type="match status" value="2"/>
</dbReference>
<dbReference type="SMART" id="SM00220">
    <property type="entry name" value="S_TKc"/>
    <property type="match status" value="1"/>
</dbReference>
<dbReference type="PROSITE" id="PS00108">
    <property type="entry name" value="PROTEIN_KINASE_ST"/>
    <property type="match status" value="1"/>
</dbReference>
<dbReference type="InterPro" id="IPR008271">
    <property type="entry name" value="Ser/Thr_kinase_AS"/>
</dbReference>
<dbReference type="AlphaFoldDB" id="A0AA86PNK2"/>
<evidence type="ECO:0000256" key="6">
    <source>
        <dbReference type="ARBA" id="ARBA00022840"/>
    </source>
</evidence>
<name>A0AA86PNK2_9EUKA</name>
<evidence type="ECO:0000256" key="3">
    <source>
        <dbReference type="ARBA" id="ARBA00022679"/>
    </source>
</evidence>
<evidence type="ECO:0000256" key="7">
    <source>
        <dbReference type="ARBA" id="ARBA00047899"/>
    </source>
</evidence>
<accession>A0AA86PNK2</accession>
<dbReference type="Gene3D" id="3.30.200.20">
    <property type="entry name" value="Phosphorylase Kinase, domain 1"/>
    <property type="match status" value="1"/>
</dbReference>
<evidence type="ECO:0000259" key="10">
    <source>
        <dbReference type="PROSITE" id="PS50011"/>
    </source>
</evidence>
<reference evidence="12 13" key="2">
    <citation type="submission" date="2024-07" db="EMBL/GenBank/DDBJ databases">
        <authorList>
            <person name="Akdeniz Z."/>
        </authorList>
    </citation>
    <scope>NUCLEOTIDE SEQUENCE [LARGE SCALE GENOMIC DNA]</scope>
</reference>
<dbReference type="InterPro" id="IPR011009">
    <property type="entry name" value="Kinase-like_dom_sf"/>
</dbReference>
<gene>
    <name evidence="12" type="ORF">HINF_LOCUS13004</name>
    <name evidence="11" type="ORF">HINF_LOCUS29516</name>
</gene>
<evidence type="ECO:0000256" key="9">
    <source>
        <dbReference type="SAM" id="MobiDB-lite"/>
    </source>
</evidence>
<feature type="compositionally biased region" description="Basic and acidic residues" evidence="9">
    <location>
        <begin position="936"/>
        <end position="945"/>
    </location>
</feature>
<dbReference type="GO" id="GO:0004674">
    <property type="term" value="F:protein serine/threonine kinase activity"/>
    <property type="evidence" value="ECO:0007669"/>
    <property type="project" value="UniProtKB-KW"/>
</dbReference>
<dbReference type="PROSITE" id="PS50011">
    <property type="entry name" value="PROTEIN_KINASE_DOM"/>
    <property type="match status" value="1"/>
</dbReference>
<dbReference type="SUPFAM" id="SSF56112">
    <property type="entry name" value="Protein kinase-like (PK-like)"/>
    <property type="match status" value="1"/>
</dbReference>
<evidence type="ECO:0000256" key="2">
    <source>
        <dbReference type="ARBA" id="ARBA00022527"/>
    </source>
</evidence>
<dbReference type="Gene3D" id="1.10.510.10">
    <property type="entry name" value="Transferase(Phosphotransferase) domain 1"/>
    <property type="match status" value="2"/>
</dbReference>
<dbReference type="InterPro" id="IPR000719">
    <property type="entry name" value="Prot_kinase_dom"/>
</dbReference>
<keyword evidence="6" id="KW-0067">ATP-binding</keyword>
<dbReference type="Proteomes" id="UP001642409">
    <property type="component" value="Unassembled WGS sequence"/>
</dbReference>
<evidence type="ECO:0000313" key="11">
    <source>
        <dbReference type="EMBL" id="CAI9941871.1"/>
    </source>
</evidence>
<keyword evidence="2" id="KW-0723">Serine/threonine-protein kinase</keyword>
<evidence type="ECO:0000256" key="4">
    <source>
        <dbReference type="ARBA" id="ARBA00022741"/>
    </source>
</evidence>
<evidence type="ECO:0000256" key="5">
    <source>
        <dbReference type="ARBA" id="ARBA00022777"/>
    </source>
</evidence>
<comment type="catalytic activity">
    <reaction evidence="7">
        <text>L-threonyl-[protein] + ATP = O-phospho-L-threonyl-[protein] + ADP + H(+)</text>
        <dbReference type="Rhea" id="RHEA:46608"/>
        <dbReference type="Rhea" id="RHEA-COMP:11060"/>
        <dbReference type="Rhea" id="RHEA-COMP:11605"/>
        <dbReference type="ChEBI" id="CHEBI:15378"/>
        <dbReference type="ChEBI" id="CHEBI:30013"/>
        <dbReference type="ChEBI" id="CHEBI:30616"/>
        <dbReference type="ChEBI" id="CHEBI:61977"/>
        <dbReference type="ChEBI" id="CHEBI:456216"/>
        <dbReference type="EC" id="2.7.11.1"/>
    </reaction>
</comment>
<keyword evidence="3" id="KW-0808">Transferase</keyword>
<feature type="domain" description="Protein kinase" evidence="10">
    <location>
        <begin position="742"/>
        <end position="1149"/>
    </location>
</feature>
<dbReference type="EMBL" id="CAXDID020000030">
    <property type="protein sequence ID" value="CAL5993317.1"/>
    <property type="molecule type" value="Genomic_DNA"/>
</dbReference>
<comment type="catalytic activity">
    <reaction evidence="8">
        <text>L-seryl-[protein] + ATP = O-phospho-L-seryl-[protein] + ADP + H(+)</text>
        <dbReference type="Rhea" id="RHEA:17989"/>
        <dbReference type="Rhea" id="RHEA-COMP:9863"/>
        <dbReference type="Rhea" id="RHEA-COMP:11604"/>
        <dbReference type="ChEBI" id="CHEBI:15378"/>
        <dbReference type="ChEBI" id="CHEBI:29999"/>
        <dbReference type="ChEBI" id="CHEBI:30616"/>
        <dbReference type="ChEBI" id="CHEBI:83421"/>
        <dbReference type="ChEBI" id="CHEBI:456216"/>
        <dbReference type="EC" id="2.7.11.1"/>
    </reaction>
</comment>
<dbReference type="GO" id="GO:0005524">
    <property type="term" value="F:ATP binding"/>
    <property type="evidence" value="ECO:0007669"/>
    <property type="project" value="UniProtKB-KW"/>
</dbReference>
<protein>
    <recommendedName>
        <fullName evidence="1">non-specific serine/threonine protein kinase</fullName>
        <ecNumber evidence="1">2.7.11.1</ecNumber>
    </recommendedName>
</protein>
<dbReference type="PANTHER" id="PTHR24356">
    <property type="entry name" value="SERINE/THREONINE-PROTEIN KINASE"/>
    <property type="match status" value="1"/>
</dbReference>
<sequence length="1237" mass="141754">MAEDSGKGNSSDNSPRLGMLIPSDTGNISRVQSLQSFSRKNSTTLFIDTTKPSQFAQLQQILTQHKDYVNQDFIAFLQRLNQDKNQTKVIRNLQQFVKDFLAVPSQAFTIKQLGNCVAKLQHIVLYLIQFEPTQSNKKHVLIALSAMTNLGSILTGSLQGPAATPRKRTDGLSSILSFPYQDSDEQYIFNFIFSGLSQSQQKTYLQKNPEQMEILNAQNRPQPKNFLGFGKKKTTEPIVQQKEEIEENQLQVDEKTDVILNSINEQIKIQMNMIDEVDSDARGHLNINPPRFPCNVSPIERNLQYLMDLLQLIQDEEDSSNDFELMRTRLQSMNVSISEAEEEPQSISFDTENPFAFCVDEEQDYIFSETRNNFYSQDTSIIRPLFLYALSSATSTYRSQRALFTLEIEGQYLCGLSILTEELQKNMSFNEIKNLLDAIRILSGFANRTYNYTYGQEGLTSKLLNLQQIKIKTQEVNELLKIINRQIFGNIQIEHQFMTCKRGYMSTQTIILSQIVNLHHYMNLQVKKKQVHIRQESKDQPVNDPNFLNYIQTSQDDIYVSEQFYHDIPCDSIQKPVAIANVIQESIFTDRFGNEINRFYISASTFDITCHLISAMVSKIKLILKQPLQIPDPPIYKSDTQLSQMLLEQFKTVKLSGYCVQQFAESSSESDTFIDLLKQIHLKREHINRLVVQKQDSSDDEKIEGSTVSVVRLKRQPEGSMALINNDNETKIFTKNLQLSDFTPIRKINAGGYGTVVLVYHKSYKHPLAIKIIKKEDMIRKNSVNRIKLEQQIYKIIEQSQIDSRLKKVKAKFSDFVVRFFGSFRTVSHLFIVLDYCSQGDLGSLNSSCGALGEDWTRQLVAEIVVGLSILHACGIIYNDMKPENILMGDDGHIKFTDFGISQVAVKDKLKKNPRNPTNSRPSILECTCETNADKFIDKSDKNDPNKSQGSPKFELEGFNLPRLPSGSIFKMIDDISPKVANDITSPQIGSYHQFQSFGEKMFSPDRYLLSENSFTEMKSMQVPIFQQLNHVQEDVQKEKDDQHQQTVIGTPFYLAPELLQEQQPSIQSDFWALGVCVFEFLYGNRPFEDQSNSGDPDVIFQKILNEEVVFPDDDGVSNEAKDLIKKFLTKDPCKRLHKFKEIQEHPFFAGINWEQLFKMPPVVKPVVKPIEQIPMFKDCTDWVEQILGGKDPQAQPGANTYSDDQWKDFSYTNQNLLLESEIKRTMGDDVQQVDYE</sequence>
<evidence type="ECO:0000256" key="1">
    <source>
        <dbReference type="ARBA" id="ARBA00012513"/>
    </source>
</evidence>
<proteinExistence type="predicted"/>
<reference evidence="11" key="1">
    <citation type="submission" date="2023-06" db="EMBL/GenBank/DDBJ databases">
        <authorList>
            <person name="Kurt Z."/>
        </authorList>
    </citation>
    <scope>NUCLEOTIDE SEQUENCE</scope>
</reference>
<evidence type="ECO:0000313" key="13">
    <source>
        <dbReference type="Proteomes" id="UP001642409"/>
    </source>
</evidence>
<keyword evidence="5 12" id="KW-0418">Kinase</keyword>
<comment type="caution">
    <text evidence="11">The sequence shown here is derived from an EMBL/GenBank/DDBJ whole genome shotgun (WGS) entry which is preliminary data.</text>
</comment>